<accession>A0ABW3UFX2</accession>
<evidence type="ECO:0000313" key="2">
    <source>
        <dbReference type="EMBL" id="MFD1219867.1"/>
    </source>
</evidence>
<dbReference type="Pfam" id="PF04307">
    <property type="entry name" value="YdjM"/>
    <property type="match status" value="1"/>
</dbReference>
<comment type="caution">
    <text evidence="2">The sequence shown here is derived from an EMBL/GenBank/DDBJ whole genome shotgun (WGS) entry which is preliminary data.</text>
</comment>
<keyword evidence="1" id="KW-0812">Transmembrane</keyword>
<dbReference type="GO" id="GO:0016787">
    <property type="term" value="F:hydrolase activity"/>
    <property type="evidence" value="ECO:0007669"/>
    <property type="project" value="UniProtKB-KW"/>
</dbReference>
<feature type="transmembrane region" description="Helical" evidence="1">
    <location>
        <begin position="153"/>
        <end position="174"/>
    </location>
</feature>
<reference evidence="3" key="1">
    <citation type="journal article" date="2019" name="Int. J. Syst. Evol. Microbiol.">
        <title>The Global Catalogue of Microorganisms (GCM) 10K type strain sequencing project: providing services to taxonomists for standard genome sequencing and annotation.</title>
        <authorList>
            <consortium name="The Broad Institute Genomics Platform"/>
            <consortium name="The Broad Institute Genome Sequencing Center for Infectious Disease"/>
            <person name="Wu L."/>
            <person name="Ma J."/>
        </authorList>
    </citation>
    <scope>NUCLEOTIDE SEQUENCE [LARGE SCALE GENOMIC DNA]</scope>
    <source>
        <strain evidence="3">CCUG 53270</strain>
    </source>
</reference>
<protein>
    <submittedName>
        <fullName evidence="2">Metal-dependent hydrolase</fullName>
    </submittedName>
</protein>
<dbReference type="InterPro" id="IPR007404">
    <property type="entry name" value="YdjM-like"/>
</dbReference>
<dbReference type="RefSeq" id="WP_345594492.1">
    <property type="nucleotide sequence ID" value="NZ_BAABJG010000055.1"/>
</dbReference>
<organism evidence="2 3">
    <name type="scientific">Paenibacillus vulneris</name>
    <dbReference type="NCBI Taxonomy" id="1133364"/>
    <lineage>
        <taxon>Bacteria</taxon>
        <taxon>Bacillati</taxon>
        <taxon>Bacillota</taxon>
        <taxon>Bacilli</taxon>
        <taxon>Bacillales</taxon>
        <taxon>Paenibacillaceae</taxon>
        <taxon>Paenibacillus</taxon>
    </lineage>
</organism>
<dbReference type="EMBL" id="JBHTLU010000012">
    <property type="protein sequence ID" value="MFD1219867.1"/>
    <property type="molecule type" value="Genomic_DNA"/>
</dbReference>
<evidence type="ECO:0000313" key="3">
    <source>
        <dbReference type="Proteomes" id="UP001597180"/>
    </source>
</evidence>
<keyword evidence="2" id="KW-0378">Hydrolase</keyword>
<keyword evidence="3" id="KW-1185">Reference proteome</keyword>
<keyword evidence="1" id="KW-1133">Transmembrane helix</keyword>
<feature type="transmembrane region" description="Helical" evidence="1">
    <location>
        <begin position="117"/>
        <end position="141"/>
    </location>
</feature>
<feature type="transmembrane region" description="Helical" evidence="1">
    <location>
        <begin position="213"/>
        <end position="231"/>
    </location>
</feature>
<name>A0ABW3UFX2_9BACL</name>
<evidence type="ECO:0000256" key="1">
    <source>
        <dbReference type="SAM" id="Phobius"/>
    </source>
</evidence>
<proteinExistence type="predicted"/>
<feature type="transmembrane region" description="Helical" evidence="1">
    <location>
        <begin position="61"/>
        <end position="79"/>
    </location>
</feature>
<keyword evidence="1" id="KW-0472">Membrane</keyword>
<dbReference type="Proteomes" id="UP001597180">
    <property type="component" value="Unassembled WGS sequence"/>
</dbReference>
<feature type="transmembrane region" description="Helical" evidence="1">
    <location>
        <begin position="86"/>
        <end position="105"/>
    </location>
</feature>
<gene>
    <name evidence="2" type="ORF">ACFQ4B_07040</name>
</gene>
<sequence>MTGRTHLIVSTGVTLSILQMTGQGVTIPAAAVSIVSSLLPDIDEPNSLLLQKTLPKGLLTKLRWLFALASIGFMIYAYWESFLTPYSYAAGALLLIMCLVNQRAFRQLLMILLGGLLLYLGAFAGPWLGTVGALLMICAILPHRGLTHSIYGILMWGGLLYYASIVLGVTLWIAGALSYSLHLVCDVLTKQGIHPFPPSKWKLVVPLMSTGKFSGFLVESLCITLTFVLAWKAFVVPMGQAGFGLWEQVKSAITG</sequence>